<proteinExistence type="predicted"/>
<reference evidence="1" key="2">
    <citation type="journal article" date="2015" name="Data Brief">
        <title>Shoot transcriptome of the giant reed, Arundo donax.</title>
        <authorList>
            <person name="Barrero R.A."/>
            <person name="Guerrero F.D."/>
            <person name="Moolhuijzen P."/>
            <person name="Goolsby J.A."/>
            <person name="Tidwell J."/>
            <person name="Bellgard S.E."/>
            <person name="Bellgard M.I."/>
        </authorList>
    </citation>
    <scope>NUCLEOTIDE SEQUENCE</scope>
    <source>
        <tissue evidence="1">Shoot tissue taken approximately 20 cm above the soil surface</tissue>
    </source>
</reference>
<name>A0A0A8YD70_ARUDO</name>
<evidence type="ECO:0000313" key="1">
    <source>
        <dbReference type="EMBL" id="JAD24046.1"/>
    </source>
</evidence>
<reference evidence="1" key="1">
    <citation type="submission" date="2014-09" db="EMBL/GenBank/DDBJ databases">
        <authorList>
            <person name="Magalhaes I.L.F."/>
            <person name="Oliveira U."/>
            <person name="Santos F.R."/>
            <person name="Vidigal T.H.D.A."/>
            <person name="Brescovit A.D."/>
            <person name="Santos A.J."/>
        </authorList>
    </citation>
    <scope>NUCLEOTIDE SEQUENCE</scope>
    <source>
        <tissue evidence="1">Shoot tissue taken approximately 20 cm above the soil surface</tissue>
    </source>
</reference>
<accession>A0A0A8YD70</accession>
<dbReference type="EMBL" id="GBRH01273849">
    <property type="protein sequence ID" value="JAD24046.1"/>
    <property type="molecule type" value="Transcribed_RNA"/>
</dbReference>
<sequence>MHCDIGQSSL</sequence>
<organism evidence="1">
    <name type="scientific">Arundo donax</name>
    <name type="common">Giant reed</name>
    <name type="synonym">Donax arundinaceus</name>
    <dbReference type="NCBI Taxonomy" id="35708"/>
    <lineage>
        <taxon>Eukaryota</taxon>
        <taxon>Viridiplantae</taxon>
        <taxon>Streptophyta</taxon>
        <taxon>Embryophyta</taxon>
        <taxon>Tracheophyta</taxon>
        <taxon>Spermatophyta</taxon>
        <taxon>Magnoliopsida</taxon>
        <taxon>Liliopsida</taxon>
        <taxon>Poales</taxon>
        <taxon>Poaceae</taxon>
        <taxon>PACMAD clade</taxon>
        <taxon>Arundinoideae</taxon>
        <taxon>Arundineae</taxon>
        <taxon>Arundo</taxon>
    </lineage>
</organism>
<protein>
    <submittedName>
        <fullName evidence="1">Uncharacterized protein</fullName>
    </submittedName>
</protein>